<evidence type="ECO:0000313" key="1">
    <source>
        <dbReference type="EMBL" id="MCR0235458.1"/>
    </source>
</evidence>
<organism evidence="1 2">
    <name type="scientific">Clostridium innocuum</name>
    <dbReference type="NCBI Taxonomy" id="1522"/>
    <lineage>
        <taxon>Bacteria</taxon>
        <taxon>Bacillati</taxon>
        <taxon>Bacillota</taxon>
        <taxon>Clostridia</taxon>
        <taxon>Eubacteriales</taxon>
        <taxon>Clostridiaceae</taxon>
        <taxon>Clostridium</taxon>
    </lineage>
</organism>
<protein>
    <submittedName>
        <fullName evidence="1">Uncharacterized protein</fullName>
    </submittedName>
</protein>
<accession>A0AAP2USU5</accession>
<evidence type="ECO:0000313" key="2">
    <source>
        <dbReference type="Proteomes" id="UP001203972"/>
    </source>
</evidence>
<dbReference type="EMBL" id="JAKTMA010000071">
    <property type="protein sequence ID" value="MCR0235458.1"/>
    <property type="molecule type" value="Genomic_DNA"/>
</dbReference>
<comment type="caution">
    <text evidence="1">The sequence shown here is derived from an EMBL/GenBank/DDBJ whole genome shotgun (WGS) entry which is preliminary data.</text>
</comment>
<proteinExistence type="predicted"/>
<gene>
    <name evidence="1" type="ORF">MKC95_22100</name>
</gene>
<dbReference type="Proteomes" id="UP001203972">
    <property type="component" value="Unassembled WGS sequence"/>
</dbReference>
<dbReference type="AlphaFoldDB" id="A0AAP2USU5"/>
<reference evidence="1" key="1">
    <citation type="journal article" date="2022" name="Clin. Infect. Dis.">
        <title>Association between Clostridium innocuum and antibiotic-associated diarrhea in adults and children: A cross-sectional study and comparative genomics analysis.</title>
        <authorList>
            <person name="Cherny K.E."/>
            <person name="Muscat E.B."/>
            <person name="Balaji A."/>
            <person name="Mukherjee J."/>
            <person name="Ozer E.A."/>
            <person name="Angarone M.P."/>
            <person name="Hauser A.R."/>
            <person name="Sichel J.S."/>
            <person name="Amponsah E."/>
            <person name="Kociolek L.K."/>
        </authorList>
    </citation>
    <scope>NUCLEOTIDE SEQUENCE</scope>
    <source>
        <strain evidence="1">NU1-AC-029v</strain>
    </source>
</reference>
<sequence>MEVSFDADVATEHGIRAAVVLNHIAHLMRLPDGSQVGYFKSCGRATATGTR</sequence>
<name>A0AAP2USU5_CLOIN</name>